<dbReference type="CDD" id="cd03506">
    <property type="entry name" value="Delta6-FADS-like"/>
    <property type="match status" value="1"/>
</dbReference>
<dbReference type="eggNOG" id="KOG4232">
    <property type="taxonomic scope" value="Eukaryota"/>
</dbReference>
<dbReference type="GeneID" id="17270774"/>
<dbReference type="RefSeq" id="XP_005777657.1">
    <property type="nucleotide sequence ID" value="XM_005777600.1"/>
</dbReference>
<keyword evidence="3" id="KW-1185">Reference proteome</keyword>
<dbReference type="InterPro" id="IPR036400">
    <property type="entry name" value="Cyt_B5-like_heme/steroid_sf"/>
</dbReference>
<dbReference type="InterPro" id="IPR005804">
    <property type="entry name" value="FA_desaturase_dom"/>
</dbReference>
<reference evidence="2" key="2">
    <citation type="submission" date="2024-10" db="UniProtKB">
        <authorList>
            <consortium name="EnsemblProtists"/>
        </authorList>
    </citation>
    <scope>IDENTIFICATION</scope>
</reference>
<organism evidence="2 3">
    <name type="scientific">Emiliania huxleyi (strain CCMP1516)</name>
    <dbReference type="NCBI Taxonomy" id="280463"/>
    <lineage>
        <taxon>Eukaryota</taxon>
        <taxon>Haptista</taxon>
        <taxon>Haptophyta</taxon>
        <taxon>Prymnesiophyceae</taxon>
        <taxon>Isochrysidales</taxon>
        <taxon>Noelaerhabdaceae</taxon>
        <taxon>Emiliania</taxon>
    </lineage>
</organism>
<dbReference type="PANTHER" id="PTHR19353">
    <property type="entry name" value="FATTY ACID DESATURASE 2"/>
    <property type="match status" value="1"/>
</dbReference>
<evidence type="ECO:0000313" key="3">
    <source>
        <dbReference type="Proteomes" id="UP000013827"/>
    </source>
</evidence>
<dbReference type="KEGG" id="ehx:EMIHUDRAFT_463495"/>
<dbReference type="AlphaFoldDB" id="A0A0D3JNZ3"/>
<dbReference type="SUPFAM" id="SSF55856">
    <property type="entry name" value="Cytochrome b5-like heme/steroid binding domain"/>
    <property type="match status" value="1"/>
</dbReference>
<dbReference type="PaxDb" id="2903-EOD25228"/>
<dbReference type="GO" id="GO:0016020">
    <property type="term" value="C:membrane"/>
    <property type="evidence" value="ECO:0007669"/>
    <property type="project" value="TreeGrafter"/>
</dbReference>
<dbReference type="EnsemblProtists" id="EOD25228">
    <property type="protein sequence ID" value="EOD25228"/>
    <property type="gene ID" value="EMIHUDRAFT_463495"/>
</dbReference>
<dbReference type="HOGENOM" id="CLU_505731_0_0_1"/>
<dbReference type="Pfam" id="PF00487">
    <property type="entry name" value="FA_desaturase"/>
    <property type="match status" value="1"/>
</dbReference>
<protein>
    <recommendedName>
        <fullName evidence="1">Fatty acid desaturase domain-containing protein</fullName>
    </recommendedName>
</protein>
<evidence type="ECO:0000313" key="2">
    <source>
        <dbReference type="EnsemblProtists" id="EOD25228"/>
    </source>
</evidence>
<dbReference type="PANTHER" id="PTHR19353:SF19">
    <property type="entry name" value="DELTA(5) FATTY ACID DESATURASE C-RELATED"/>
    <property type="match status" value="1"/>
</dbReference>
<dbReference type="GO" id="GO:0016717">
    <property type="term" value="F:oxidoreductase activity, acting on paired donors, with oxidation of a pair of donors resulting in the reduction of molecular oxygen to two molecules of water"/>
    <property type="evidence" value="ECO:0007669"/>
    <property type="project" value="TreeGrafter"/>
</dbReference>
<reference evidence="3" key="1">
    <citation type="journal article" date="2013" name="Nature">
        <title>Pan genome of the phytoplankton Emiliania underpins its global distribution.</title>
        <authorList>
            <person name="Read B.A."/>
            <person name="Kegel J."/>
            <person name="Klute M.J."/>
            <person name="Kuo A."/>
            <person name="Lefebvre S.C."/>
            <person name="Maumus F."/>
            <person name="Mayer C."/>
            <person name="Miller J."/>
            <person name="Monier A."/>
            <person name="Salamov A."/>
            <person name="Young J."/>
            <person name="Aguilar M."/>
            <person name="Claverie J.M."/>
            <person name="Frickenhaus S."/>
            <person name="Gonzalez K."/>
            <person name="Herman E.K."/>
            <person name="Lin Y.C."/>
            <person name="Napier J."/>
            <person name="Ogata H."/>
            <person name="Sarno A.F."/>
            <person name="Shmutz J."/>
            <person name="Schroeder D."/>
            <person name="de Vargas C."/>
            <person name="Verret F."/>
            <person name="von Dassow P."/>
            <person name="Valentin K."/>
            <person name="Van de Peer Y."/>
            <person name="Wheeler G."/>
            <person name="Dacks J.B."/>
            <person name="Delwiche C.F."/>
            <person name="Dyhrman S.T."/>
            <person name="Glockner G."/>
            <person name="John U."/>
            <person name="Richards T."/>
            <person name="Worden A.Z."/>
            <person name="Zhang X."/>
            <person name="Grigoriev I.V."/>
            <person name="Allen A.E."/>
            <person name="Bidle K."/>
            <person name="Borodovsky M."/>
            <person name="Bowler C."/>
            <person name="Brownlee C."/>
            <person name="Cock J.M."/>
            <person name="Elias M."/>
            <person name="Gladyshev V.N."/>
            <person name="Groth M."/>
            <person name="Guda C."/>
            <person name="Hadaegh A."/>
            <person name="Iglesias-Rodriguez M.D."/>
            <person name="Jenkins J."/>
            <person name="Jones B.M."/>
            <person name="Lawson T."/>
            <person name="Leese F."/>
            <person name="Lindquist E."/>
            <person name="Lobanov A."/>
            <person name="Lomsadze A."/>
            <person name="Malik S.B."/>
            <person name="Marsh M.E."/>
            <person name="Mackinder L."/>
            <person name="Mock T."/>
            <person name="Mueller-Roeber B."/>
            <person name="Pagarete A."/>
            <person name="Parker M."/>
            <person name="Probert I."/>
            <person name="Quesneville H."/>
            <person name="Raines C."/>
            <person name="Rensing S.A."/>
            <person name="Riano-Pachon D.M."/>
            <person name="Richier S."/>
            <person name="Rokitta S."/>
            <person name="Shiraiwa Y."/>
            <person name="Soanes D.M."/>
            <person name="van der Giezen M."/>
            <person name="Wahlund T.M."/>
            <person name="Williams B."/>
            <person name="Wilson W."/>
            <person name="Wolfe G."/>
            <person name="Wurch L.L."/>
        </authorList>
    </citation>
    <scope>NUCLEOTIDE SEQUENCE</scope>
</reference>
<dbReference type="GO" id="GO:0008610">
    <property type="term" value="P:lipid biosynthetic process"/>
    <property type="evidence" value="ECO:0007669"/>
    <property type="project" value="UniProtKB-ARBA"/>
</dbReference>
<accession>A0A0D3JNZ3</accession>
<dbReference type="InterPro" id="IPR012171">
    <property type="entry name" value="Fatty_acid_desaturase"/>
</dbReference>
<sequence>MLLVLASSAGWLSPPTRQPFRLLSMRPRLSGSSMASDELPASSVASDEAVGQREYLIAPRDVDGASGWVETRPDYPLPRMCIVARRGRLTNAAVGEFLQFLGDALALQAPMTVLWDVSSEPGGFPSMEQFRTVNRWLAQNGRAAAYDACVQGHCLFVKQRLRRLGIRTMASIARPPQPVKALPVRIDGEWFDLRRWRAAHPAGVHWLDGFAGRDATDVMLSRLPRLSAAVQPPSLPPASALTLGFRRLRARLVAEGWYERLWWREAQNLLPCLACYGVGWRLARAAPLLATVSLALGSTSAGWIAHDLVHGRGRFCAAMRGFGALMNGHSSTWWRRLQHLYALPVYSALFALWRFNSARTVWSKRLWREAAPMGLNYLRGALEAARVWMALCLPPAVAVGHVLLAGALTATIVTVSHQAEDLFHEHQDDWVASQVHSTRDAVTSSPFSEWLWGGMQYQLEHHLLPTMPRYRYPSAAPLVRQLCAEHGVEYRVDSELGVVRRNFAMLREVARAGAEEGALPTRTETVWSRRDGAAWVGSN</sequence>
<proteinExistence type="predicted"/>
<dbReference type="Proteomes" id="UP000013827">
    <property type="component" value="Unassembled WGS sequence"/>
</dbReference>
<feature type="domain" description="Fatty acid desaturase" evidence="1">
    <location>
        <begin position="344"/>
        <end position="492"/>
    </location>
</feature>
<evidence type="ECO:0000259" key="1">
    <source>
        <dbReference type="Pfam" id="PF00487"/>
    </source>
</evidence>
<name>A0A0D3JNZ3_EMIH1</name>